<dbReference type="RefSeq" id="WP_380759826.1">
    <property type="nucleotide sequence ID" value="NZ_JBHSRF010000065.1"/>
</dbReference>
<feature type="compositionally biased region" description="Low complexity" evidence="3">
    <location>
        <begin position="218"/>
        <end position="235"/>
    </location>
</feature>
<keyword evidence="5" id="KW-1185">Reference proteome</keyword>
<evidence type="ECO:0000313" key="5">
    <source>
        <dbReference type="Proteomes" id="UP001596137"/>
    </source>
</evidence>
<evidence type="ECO:0000313" key="4">
    <source>
        <dbReference type="EMBL" id="MFC6085561.1"/>
    </source>
</evidence>
<feature type="region of interest" description="Disordered" evidence="3">
    <location>
        <begin position="210"/>
        <end position="245"/>
    </location>
</feature>
<comment type="caution">
    <text evidence="4">The sequence shown here is derived from an EMBL/GenBank/DDBJ whole genome shotgun (WGS) entry which is preliminary data.</text>
</comment>
<dbReference type="EMBL" id="JBHSRF010000065">
    <property type="protein sequence ID" value="MFC6085561.1"/>
    <property type="molecule type" value="Genomic_DNA"/>
</dbReference>
<dbReference type="Proteomes" id="UP001596137">
    <property type="component" value="Unassembled WGS sequence"/>
</dbReference>
<evidence type="ECO:0008006" key="6">
    <source>
        <dbReference type="Google" id="ProtNLM"/>
    </source>
</evidence>
<dbReference type="InterPro" id="IPR041916">
    <property type="entry name" value="Anti_sigma_zinc_sf"/>
</dbReference>
<gene>
    <name evidence="4" type="ORF">ACFP1K_30645</name>
</gene>
<organism evidence="4 5">
    <name type="scientific">Sphaerisporangium aureirubrum</name>
    <dbReference type="NCBI Taxonomy" id="1544736"/>
    <lineage>
        <taxon>Bacteria</taxon>
        <taxon>Bacillati</taxon>
        <taxon>Actinomycetota</taxon>
        <taxon>Actinomycetes</taxon>
        <taxon>Streptosporangiales</taxon>
        <taxon>Streptosporangiaceae</taxon>
        <taxon>Sphaerisporangium</taxon>
    </lineage>
</organism>
<keyword evidence="2" id="KW-0804">Transcription</keyword>
<evidence type="ECO:0000256" key="3">
    <source>
        <dbReference type="SAM" id="MobiDB-lite"/>
    </source>
</evidence>
<evidence type="ECO:0000256" key="2">
    <source>
        <dbReference type="ARBA" id="ARBA00023163"/>
    </source>
</evidence>
<proteinExistence type="predicted"/>
<accession>A0ABW1NQK7</accession>
<protein>
    <recommendedName>
        <fullName evidence="6">Zinc-finger domain-containing protein</fullName>
    </recommendedName>
</protein>
<sequence length="361" mass="36748">MTGETHYDFEVLAELAEGLLDVTTAAQVREHLAVCDSCGECLAELAAVREMLAAVPVPAMPMGVALRIDKALAAEAEGRTADGGLRLDEAPDWNRIMSDSPWETAPAPVPEPALTPARPLRSVPPARTAPVPVPVAAAPLGAPVPSQAGPPADEVPVPLGVVSDDGSIVPARRRPGRSSRRRSWLMPAAASVAAAAVIGSVGVTASLLSASGGQPSGPTVALPAPAAPAPAVVQPQRGTIGKGSTQTGGNYAIGKSDFNYSDAVLDGPLATYVGATGPGSGGGTSADQSVTGCVSQIAARVGRRLGADKAPTPIGVDQGLYQGNEATVMAFWKDRLRNAVWVYVVDGNCASLRKPAVGRWQ</sequence>
<reference evidence="5" key="1">
    <citation type="journal article" date="2019" name="Int. J. Syst. Evol. Microbiol.">
        <title>The Global Catalogue of Microorganisms (GCM) 10K type strain sequencing project: providing services to taxonomists for standard genome sequencing and annotation.</title>
        <authorList>
            <consortium name="The Broad Institute Genomics Platform"/>
            <consortium name="The Broad Institute Genome Sequencing Center for Infectious Disease"/>
            <person name="Wu L."/>
            <person name="Ma J."/>
        </authorList>
    </citation>
    <scope>NUCLEOTIDE SEQUENCE [LARGE SCALE GENOMIC DNA]</scope>
    <source>
        <strain evidence="5">JCM 30346</strain>
    </source>
</reference>
<dbReference type="Gene3D" id="1.10.10.1320">
    <property type="entry name" value="Anti-sigma factor, zinc-finger domain"/>
    <property type="match status" value="1"/>
</dbReference>
<evidence type="ECO:0000256" key="1">
    <source>
        <dbReference type="ARBA" id="ARBA00023015"/>
    </source>
</evidence>
<keyword evidence="1" id="KW-0805">Transcription regulation</keyword>
<name>A0ABW1NQK7_9ACTN</name>